<dbReference type="InterPro" id="IPR036388">
    <property type="entry name" value="WH-like_DNA-bd_sf"/>
</dbReference>
<dbReference type="InterPro" id="IPR040764">
    <property type="entry name" value="CvfB_WH"/>
</dbReference>
<dbReference type="Proteomes" id="UP000885750">
    <property type="component" value="Unassembled WGS sequence"/>
</dbReference>
<protein>
    <submittedName>
        <fullName evidence="4">GntR family transcriptional regulator</fullName>
    </submittedName>
</protein>
<evidence type="ECO:0000256" key="1">
    <source>
        <dbReference type="PIRNR" id="PIRNR012524"/>
    </source>
</evidence>
<feature type="domain" description="Conserved virulence factor B first S1" evidence="2">
    <location>
        <begin position="75"/>
        <end position="130"/>
    </location>
</feature>
<evidence type="ECO:0000313" key="4">
    <source>
        <dbReference type="EMBL" id="HFC92028.1"/>
    </source>
</evidence>
<gene>
    <name evidence="4" type="ORF">ENJ51_04370</name>
</gene>
<name>A0A7V2T1U8_LEUMU</name>
<dbReference type="PANTHER" id="PTHR37296:SF1">
    <property type="entry name" value="CONSERVED VIRULENCE FACTOR B"/>
    <property type="match status" value="1"/>
</dbReference>
<dbReference type="Pfam" id="PF13509">
    <property type="entry name" value="S1_2"/>
    <property type="match status" value="2"/>
</dbReference>
<reference evidence="4" key="1">
    <citation type="journal article" date="2020" name="mSystems">
        <title>Genome- and Community-Level Interaction Insights into Carbon Utilization and Element Cycling Functions of Hydrothermarchaeota in Hydrothermal Sediment.</title>
        <authorList>
            <person name="Zhou Z."/>
            <person name="Liu Y."/>
            <person name="Xu W."/>
            <person name="Pan J."/>
            <person name="Luo Z.H."/>
            <person name="Li M."/>
        </authorList>
    </citation>
    <scope>NUCLEOTIDE SEQUENCE [LARGE SCALE GENOMIC DNA]</scope>
    <source>
        <strain evidence="4">HyVt-493</strain>
    </source>
</reference>
<dbReference type="Gene3D" id="1.10.10.10">
    <property type="entry name" value="Winged helix-like DNA-binding domain superfamily/Winged helix DNA-binding domain"/>
    <property type="match status" value="1"/>
</dbReference>
<dbReference type="PIRSF" id="PIRSF012524">
    <property type="entry name" value="YitL_S1"/>
    <property type="match status" value="1"/>
</dbReference>
<proteinExistence type="inferred from homology"/>
<dbReference type="AlphaFoldDB" id="A0A7V2T1U8"/>
<dbReference type="Pfam" id="PF17783">
    <property type="entry name" value="WHD_CvfB"/>
    <property type="match status" value="1"/>
</dbReference>
<dbReference type="Gene3D" id="2.40.50.140">
    <property type="entry name" value="Nucleic acid-binding proteins"/>
    <property type="match status" value="1"/>
</dbReference>
<feature type="domain" description="Conserved virulence factor B-like winged helix" evidence="3">
    <location>
        <begin position="223"/>
        <end position="279"/>
    </location>
</feature>
<dbReference type="InterPro" id="IPR014464">
    <property type="entry name" value="CvfB_fam"/>
</dbReference>
<evidence type="ECO:0000259" key="3">
    <source>
        <dbReference type="Pfam" id="PF17783"/>
    </source>
</evidence>
<comment type="caution">
    <text evidence="4">The sequence shown here is derived from an EMBL/GenBank/DDBJ whole genome shotgun (WGS) entry which is preliminary data.</text>
</comment>
<dbReference type="PANTHER" id="PTHR37296">
    <property type="entry name" value="CONSERVED VIRULENCE FACTOR B"/>
    <property type="match status" value="1"/>
</dbReference>
<dbReference type="EMBL" id="DRMS01000171">
    <property type="protein sequence ID" value="HFC92028.1"/>
    <property type="molecule type" value="Genomic_DNA"/>
</dbReference>
<accession>A0A7V2T1U8</accession>
<comment type="similarity">
    <text evidence="1">Belongs to the CvfB family.</text>
</comment>
<organism evidence="4">
    <name type="scientific">Leucothrix mucor</name>
    <dbReference type="NCBI Taxonomy" id="45248"/>
    <lineage>
        <taxon>Bacteria</taxon>
        <taxon>Pseudomonadati</taxon>
        <taxon>Pseudomonadota</taxon>
        <taxon>Gammaproteobacteria</taxon>
        <taxon>Thiotrichales</taxon>
        <taxon>Thiotrichaceae</taxon>
        <taxon>Leucothrix</taxon>
    </lineage>
</organism>
<feature type="domain" description="Conserved virulence factor B first S1" evidence="2">
    <location>
        <begin position="4"/>
        <end position="63"/>
    </location>
</feature>
<dbReference type="InterPro" id="IPR012340">
    <property type="entry name" value="NA-bd_OB-fold"/>
</dbReference>
<dbReference type="InterPro" id="IPR039566">
    <property type="entry name" value="CvfB_S1_st"/>
</dbReference>
<evidence type="ECO:0000259" key="2">
    <source>
        <dbReference type="Pfam" id="PF13509"/>
    </source>
</evidence>
<sequence>MLRIGQKNVLSIVKRLPQGIYLDGGKQGEILLPNRYLTDDLKVDDVIEVFIYLDSEDRLVATTETPYAMVDECAYLKVIATNKVGAFLDWGLQKDLLVPHQEQRQPFKEGESYVVYLYLDERTNRIVATTYLDSHLSETAFYFKENQSVDLLICSKTELAYKAVIDQTHLGLLYVNEVFQPLSVGQKINGYIKKIRVDKKIDLCLQIAGTGKKDQALEVVKKSIVTHLIANQGSSTLSDRSTPEDIYATFHVSKKVFKRALSSLYKERVVLLEGNVVTLV</sequence>